<dbReference type="Proteomes" id="UP000297477">
    <property type="component" value="Unassembled WGS sequence"/>
</dbReference>
<dbReference type="RefSeq" id="WP_067191037.1">
    <property type="nucleotide sequence ID" value="NZ_CP126965.1"/>
</dbReference>
<reference evidence="2 3" key="1">
    <citation type="submission" date="2019-03" db="EMBL/GenBank/DDBJ databases">
        <title>Reclassification of Micrococcus aloeverae and Micrococcus yunnanensis as later heterotypic synonyms of Micrococcus luteus.</title>
        <authorList>
            <person name="Huang C.-H."/>
        </authorList>
    </citation>
    <scope>NUCLEOTIDE SEQUENCE [LARGE SCALE GENOMIC DNA]</scope>
    <source>
        <strain evidence="2 3">BCRC 12151</strain>
    </source>
</reference>
<evidence type="ECO:0000313" key="2">
    <source>
        <dbReference type="EMBL" id="TFI00009.1"/>
    </source>
</evidence>
<keyword evidence="1" id="KW-1133">Transmembrane helix</keyword>
<gene>
    <name evidence="2" type="ORF">E4A49_04550</name>
</gene>
<sequence>MKSNTLRATQTHRPLTRRSWLLAGLAVVLALVSAVGIVLTQQGSGHRTVADSLDAGSFGPLLAVGGACLGLVILVIAMVVTAVQAGDARTVSGGDLRGRVLLIMGGGLLVSFLVWVSAVTGWALLS</sequence>
<protein>
    <recommendedName>
        <fullName evidence="4">Integral membrane protein</fullName>
    </recommendedName>
</protein>
<comment type="caution">
    <text evidence="2">The sequence shown here is derived from an EMBL/GenBank/DDBJ whole genome shotgun (WGS) entry which is preliminary data.</text>
</comment>
<organism evidence="2 3">
    <name type="scientific">Micrococcus lylae</name>
    <dbReference type="NCBI Taxonomy" id="1273"/>
    <lineage>
        <taxon>Bacteria</taxon>
        <taxon>Bacillati</taxon>
        <taxon>Actinomycetota</taxon>
        <taxon>Actinomycetes</taxon>
        <taxon>Micrococcales</taxon>
        <taxon>Micrococcaceae</taxon>
        <taxon>Micrococcus</taxon>
    </lineage>
</organism>
<dbReference type="EMBL" id="SPKT01000006">
    <property type="protein sequence ID" value="TFI00009.1"/>
    <property type="molecule type" value="Genomic_DNA"/>
</dbReference>
<feature type="transmembrane region" description="Helical" evidence="1">
    <location>
        <begin position="20"/>
        <end position="39"/>
    </location>
</feature>
<feature type="transmembrane region" description="Helical" evidence="1">
    <location>
        <begin position="100"/>
        <end position="125"/>
    </location>
</feature>
<keyword evidence="1" id="KW-0812">Transmembrane</keyword>
<proteinExistence type="predicted"/>
<evidence type="ECO:0008006" key="4">
    <source>
        <dbReference type="Google" id="ProtNLM"/>
    </source>
</evidence>
<keyword evidence="3" id="KW-1185">Reference proteome</keyword>
<name>A0ABY2K0J5_9MICC</name>
<evidence type="ECO:0000313" key="3">
    <source>
        <dbReference type="Proteomes" id="UP000297477"/>
    </source>
</evidence>
<evidence type="ECO:0000256" key="1">
    <source>
        <dbReference type="SAM" id="Phobius"/>
    </source>
</evidence>
<keyword evidence="1" id="KW-0472">Membrane</keyword>
<feature type="transmembrane region" description="Helical" evidence="1">
    <location>
        <begin position="59"/>
        <end position="80"/>
    </location>
</feature>
<accession>A0ABY2K0J5</accession>